<feature type="chain" id="PRO_5043729435" evidence="7">
    <location>
        <begin position="30"/>
        <end position="361"/>
    </location>
</feature>
<dbReference type="GO" id="GO:0015020">
    <property type="term" value="F:glucuronosyltransferase activity"/>
    <property type="evidence" value="ECO:0007669"/>
    <property type="project" value="TreeGrafter"/>
</dbReference>
<organism evidence="8 9">
    <name type="scientific">Coccomyxa viridis</name>
    <dbReference type="NCBI Taxonomy" id="1274662"/>
    <lineage>
        <taxon>Eukaryota</taxon>
        <taxon>Viridiplantae</taxon>
        <taxon>Chlorophyta</taxon>
        <taxon>core chlorophytes</taxon>
        <taxon>Trebouxiophyceae</taxon>
        <taxon>Trebouxiophyceae incertae sedis</taxon>
        <taxon>Coccomyxaceae</taxon>
        <taxon>Coccomyxa</taxon>
    </lineage>
</organism>
<evidence type="ECO:0000256" key="5">
    <source>
        <dbReference type="ARBA" id="ARBA00023136"/>
    </source>
</evidence>
<keyword evidence="4" id="KW-1133">Transmembrane helix</keyword>
<dbReference type="SUPFAM" id="SSF53448">
    <property type="entry name" value="Nucleotide-diphospho-sugar transferases"/>
    <property type="match status" value="1"/>
</dbReference>
<evidence type="ECO:0000313" key="9">
    <source>
        <dbReference type="Proteomes" id="UP001314263"/>
    </source>
</evidence>
<protein>
    <submittedName>
        <fullName evidence="8">Uncharacterized protein</fullName>
    </submittedName>
</protein>
<reference evidence="8 9" key="1">
    <citation type="submission" date="2023-10" db="EMBL/GenBank/DDBJ databases">
        <authorList>
            <person name="Maclean D."/>
            <person name="Macfadyen A."/>
        </authorList>
    </citation>
    <scope>NUCLEOTIDE SEQUENCE [LARGE SCALE GENOMIC DNA]</scope>
</reference>
<feature type="signal peptide" evidence="7">
    <location>
        <begin position="1"/>
        <end position="29"/>
    </location>
</feature>
<evidence type="ECO:0000256" key="1">
    <source>
        <dbReference type="ARBA" id="ARBA00004606"/>
    </source>
</evidence>
<comment type="subcellular location">
    <subcellularLocation>
        <location evidence="1">Membrane</location>
        <topology evidence="1">Single-pass type II membrane protein</topology>
    </subcellularLocation>
</comment>
<keyword evidence="6" id="KW-0325">Glycoprotein</keyword>
<accession>A0AAV1IJB9</accession>
<evidence type="ECO:0000256" key="6">
    <source>
        <dbReference type="ARBA" id="ARBA00023180"/>
    </source>
</evidence>
<gene>
    <name evidence="8" type="ORF">CVIRNUC_009986</name>
</gene>
<evidence type="ECO:0000313" key="8">
    <source>
        <dbReference type="EMBL" id="CAK0786772.1"/>
    </source>
</evidence>
<dbReference type="GO" id="GO:0042285">
    <property type="term" value="F:xylosyltransferase activity"/>
    <property type="evidence" value="ECO:0007669"/>
    <property type="project" value="TreeGrafter"/>
</dbReference>
<dbReference type="PANTHER" id="PTHR12270:SF25">
    <property type="entry name" value="GLYCOSYLTRANSFERASE-LIKE PROTEIN LARGE"/>
    <property type="match status" value="1"/>
</dbReference>
<dbReference type="Gene3D" id="3.90.550.10">
    <property type="entry name" value="Spore Coat Polysaccharide Biosynthesis Protein SpsA, Chain A"/>
    <property type="match status" value="1"/>
</dbReference>
<dbReference type="GO" id="GO:0035269">
    <property type="term" value="P:protein O-linked glycosylation via mannose"/>
    <property type="evidence" value="ECO:0007669"/>
    <property type="project" value="TreeGrafter"/>
</dbReference>
<keyword evidence="7" id="KW-0732">Signal</keyword>
<proteinExistence type="predicted"/>
<evidence type="ECO:0000256" key="4">
    <source>
        <dbReference type="ARBA" id="ARBA00022989"/>
    </source>
</evidence>
<dbReference type="GO" id="GO:0016020">
    <property type="term" value="C:membrane"/>
    <property type="evidence" value="ECO:0007669"/>
    <property type="project" value="UniProtKB-SubCell"/>
</dbReference>
<dbReference type="EMBL" id="CAUYUE010000015">
    <property type="protein sequence ID" value="CAK0786772.1"/>
    <property type="molecule type" value="Genomic_DNA"/>
</dbReference>
<name>A0AAV1IJB9_9CHLO</name>
<comment type="caution">
    <text evidence="8">The sequence shown here is derived from an EMBL/GenBank/DDBJ whole genome shotgun (WGS) entry which is preliminary data.</text>
</comment>
<dbReference type="AlphaFoldDB" id="A0AAV1IJB9"/>
<evidence type="ECO:0000256" key="2">
    <source>
        <dbReference type="ARBA" id="ARBA00022692"/>
    </source>
</evidence>
<sequence length="361" mass="41164">MQHLPVRSAAQATRHLLWLLVVVGTQSEAAQIQPCALPSVNSSFCRPIHDSFPGTALHIGFVAGGEDRWPDLSTALISLLHYRSCPLHVHFYADRGVQTLIEEFFQPAEYPHVTYTVYDRPLVDLPQSEWYPQANSKLVMDQVTSKDASHLLLLDTDIVIASDICAAQAVFRHMSPGAAFAMAPEMDLWYTKSRERQAMAFPSRRSRHRWIKQSQDGVGRTTDGLNSGVIFWNLTVARSVDWTGLWQRELEGLLQSRGIKGLPNGDQEVFNIVCTEHPELMDIVPAKWNFQLTNHIWESKVFDHAMQDVIVFHGNDQIFKHEGTFWNRLADMFGGKDDDDRCAARKRAQQLWSDVRWLDQQ</sequence>
<dbReference type="PANTHER" id="PTHR12270">
    <property type="entry name" value="GLYCOSYLTRANSFERASE-RELATED"/>
    <property type="match status" value="1"/>
</dbReference>
<keyword evidence="3" id="KW-0735">Signal-anchor</keyword>
<dbReference type="InterPro" id="IPR029044">
    <property type="entry name" value="Nucleotide-diphossugar_trans"/>
</dbReference>
<keyword evidence="9" id="KW-1185">Reference proteome</keyword>
<keyword evidence="2" id="KW-0812">Transmembrane</keyword>
<evidence type="ECO:0000256" key="3">
    <source>
        <dbReference type="ARBA" id="ARBA00022968"/>
    </source>
</evidence>
<evidence type="ECO:0000256" key="7">
    <source>
        <dbReference type="SAM" id="SignalP"/>
    </source>
</evidence>
<dbReference type="InterPro" id="IPR051292">
    <property type="entry name" value="Xyl/GlcA_transferase"/>
</dbReference>
<keyword evidence="5" id="KW-0472">Membrane</keyword>
<dbReference type="Proteomes" id="UP001314263">
    <property type="component" value="Unassembled WGS sequence"/>
</dbReference>